<sequence length="443" mass="51638">MGVVISKLKNQDLDKLFTYNTPKVVKVMDRRLGIPYYTFMFVIFIYILYTVIVNQRYLITEEPGGGSIRTTLRTPDYVTNNYKENYEDYKMNSKSYKWIYWSPTQIVYPAGQDGCLFITTRVTERSLVYENSDSANDNSCNPFLPTKRECRTVTSKTSNSYVVADIEPMTIMVEHTIRGNLLPITEVNSKLYGELLDKDDNVIWKFYPKDNKEYEKKLKEEEGESSYFDTDEKKYKGYTIRSDDKPGDIFNIDILLHAANFKLDDINNNEETYRYSGCVIVVIIEYNNKQNLIEYKYKPSLIENAEMKVLELVTDVNHVNSKVISSLNNDEEIKNESVGWIEYNRHGIEIKFVQLGNIGQFDFMALCMNLVASIAMLSVASTVVESLMLYILPEKGVYRRYKFEITDDFSDIRDNEKSARKEEKRRMQEEEMIRQKAASADEV</sequence>
<evidence type="ECO:0000256" key="11">
    <source>
        <dbReference type="SAM" id="Phobius"/>
    </source>
</evidence>
<dbReference type="EMBL" id="MCOG01000064">
    <property type="protein sequence ID" value="ORY59378.1"/>
    <property type="molecule type" value="Genomic_DNA"/>
</dbReference>
<dbReference type="GO" id="GO:0070588">
    <property type="term" value="P:calcium ion transmembrane transport"/>
    <property type="evidence" value="ECO:0007669"/>
    <property type="project" value="TreeGrafter"/>
</dbReference>
<keyword evidence="3" id="KW-0813">Transport</keyword>
<protein>
    <submittedName>
        <fullName evidence="12">Uncharacterized protein</fullName>
    </submittedName>
</protein>
<dbReference type="GO" id="GO:0007165">
    <property type="term" value="P:signal transduction"/>
    <property type="evidence" value="ECO:0007669"/>
    <property type="project" value="UniProtKB-ARBA"/>
</dbReference>
<keyword evidence="7 11" id="KW-0472">Membrane</keyword>
<keyword evidence="5 11" id="KW-1133">Transmembrane helix</keyword>
<accession>A0A1Y2DJE5</accession>
<keyword evidence="8" id="KW-1071">Ligand-gated ion channel</keyword>
<evidence type="ECO:0000256" key="6">
    <source>
        <dbReference type="ARBA" id="ARBA00023065"/>
    </source>
</evidence>
<evidence type="ECO:0000256" key="7">
    <source>
        <dbReference type="ARBA" id="ARBA00023136"/>
    </source>
</evidence>
<keyword evidence="9" id="KW-0407">Ion channel</keyword>
<dbReference type="STRING" id="1754190.A0A1Y2DJE5"/>
<evidence type="ECO:0000256" key="3">
    <source>
        <dbReference type="ARBA" id="ARBA00022448"/>
    </source>
</evidence>
<evidence type="ECO:0000256" key="2">
    <source>
        <dbReference type="ARBA" id="ARBA00009848"/>
    </source>
</evidence>
<dbReference type="Pfam" id="PF00864">
    <property type="entry name" value="P2X_receptor"/>
    <property type="match status" value="2"/>
</dbReference>
<evidence type="ECO:0000256" key="10">
    <source>
        <dbReference type="SAM" id="MobiDB-lite"/>
    </source>
</evidence>
<evidence type="ECO:0000256" key="5">
    <source>
        <dbReference type="ARBA" id="ARBA00022989"/>
    </source>
</evidence>
<evidence type="ECO:0000313" key="12">
    <source>
        <dbReference type="EMBL" id="ORY59378.1"/>
    </source>
</evidence>
<dbReference type="AlphaFoldDB" id="A0A1Y2DJE5"/>
<feature type="region of interest" description="Disordered" evidence="10">
    <location>
        <begin position="414"/>
        <end position="443"/>
    </location>
</feature>
<evidence type="ECO:0000256" key="8">
    <source>
        <dbReference type="ARBA" id="ARBA00023286"/>
    </source>
</evidence>
<dbReference type="InterPro" id="IPR059116">
    <property type="entry name" value="P2X_receptor"/>
</dbReference>
<feature type="transmembrane region" description="Helical" evidence="11">
    <location>
        <begin position="370"/>
        <end position="392"/>
    </location>
</feature>
<keyword evidence="13" id="KW-1185">Reference proteome</keyword>
<dbReference type="Gene3D" id="1.10.287.940">
    <property type="entry name" value="atp-gated p2x4 ion channel"/>
    <property type="match status" value="1"/>
</dbReference>
<gene>
    <name evidence="12" type="ORF">LY90DRAFT_668868</name>
</gene>
<keyword evidence="6" id="KW-0406">Ion transport</keyword>
<proteinExistence type="inferred from homology"/>
<dbReference type="PANTHER" id="PTHR10125:SF31">
    <property type="entry name" value="P2X RECEPTOR E"/>
    <property type="match status" value="1"/>
</dbReference>
<feature type="compositionally biased region" description="Basic and acidic residues" evidence="10">
    <location>
        <begin position="414"/>
        <end position="434"/>
    </location>
</feature>
<dbReference type="GO" id="GO:0015267">
    <property type="term" value="F:channel activity"/>
    <property type="evidence" value="ECO:0007669"/>
    <property type="project" value="UniProtKB-ARBA"/>
</dbReference>
<comment type="caution">
    <text evidence="12">The sequence shown here is derived from an EMBL/GenBank/DDBJ whole genome shotgun (WGS) entry which is preliminary data.</text>
</comment>
<dbReference type="Proteomes" id="UP000193920">
    <property type="component" value="Unassembled WGS sequence"/>
</dbReference>
<name>A0A1Y2DJE5_9FUNG</name>
<reference evidence="12 13" key="1">
    <citation type="submission" date="2016-08" db="EMBL/GenBank/DDBJ databases">
        <title>A Parts List for Fungal Cellulosomes Revealed by Comparative Genomics.</title>
        <authorList>
            <consortium name="DOE Joint Genome Institute"/>
            <person name="Haitjema C.H."/>
            <person name="Gilmore S.P."/>
            <person name="Henske J.K."/>
            <person name="Solomon K.V."/>
            <person name="De Groot R."/>
            <person name="Kuo A."/>
            <person name="Mondo S.J."/>
            <person name="Salamov A.A."/>
            <person name="Labutti K."/>
            <person name="Zhao Z."/>
            <person name="Chiniquy J."/>
            <person name="Barry K."/>
            <person name="Brewer H.M."/>
            <person name="Purvine S.O."/>
            <person name="Wright A.T."/>
            <person name="Boxma B."/>
            <person name="Van Alen T."/>
            <person name="Hackstein J.H."/>
            <person name="Baker S.E."/>
            <person name="Grigoriev I.V."/>
            <person name="O'Malley M.A."/>
        </authorList>
    </citation>
    <scope>NUCLEOTIDE SEQUENCE [LARGE SCALE GENOMIC DNA]</scope>
    <source>
        <strain evidence="12 13">G1</strain>
    </source>
</reference>
<evidence type="ECO:0000313" key="13">
    <source>
        <dbReference type="Proteomes" id="UP000193920"/>
    </source>
</evidence>
<keyword evidence="4 11" id="KW-0812">Transmembrane</keyword>
<organism evidence="12 13">
    <name type="scientific">Neocallimastix californiae</name>
    <dbReference type="NCBI Taxonomy" id="1754190"/>
    <lineage>
        <taxon>Eukaryota</taxon>
        <taxon>Fungi</taxon>
        <taxon>Fungi incertae sedis</taxon>
        <taxon>Chytridiomycota</taxon>
        <taxon>Chytridiomycota incertae sedis</taxon>
        <taxon>Neocallimastigomycetes</taxon>
        <taxon>Neocallimastigales</taxon>
        <taxon>Neocallimastigaceae</taxon>
        <taxon>Neocallimastix</taxon>
    </lineage>
</organism>
<dbReference type="GO" id="GO:0012505">
    <property type="term" value="C:endomembrane system"/>
    <property type="evidence" value="ECO:0007669"/>
    <property type="project" value="UniProtKB-SubCell"/>
</dbReference>
<dbReference type="OrthoDB" id="494673at2759"/>
<evidence type="ECO:0000256" key="9">
    <source>
        <dbReference type="ARBA" id="ARBA00023303"/>
    </source>
</evidence>
<feature type="transmembrane region" description="Helical" evidence="11">
    <location>
        <begin position="34"/>
        <end position="52"/>
    </location>
</feature>
<comment type="similarity">
    <text evidence="2">Belongs to the P2X receptor family.</text>
</comment>
<comment type="subcellular location">
    <subcellularLocation>
        <location evidence="1">Endomembrane system</location>
    </subcellularLocation>
</comment>
<evidence type="ECO:0000256" key="1">
    <source>
        <dbReference type="ARBA" id="ARBA00004308"/>
    </source>
</evidence>
<dbReference type="PANTHER" id="PTHR10125">
    <property type="entry name" value="P2X PURINOCEPTOR"/>
    <property type="match status" value="1"/>
</dbReference>
<evidence type="ECO:0000256" key="4">
    <source>
        <dbReference type="ARBA" id="ARBA00022692"/>
    </source>
</evidence>
<dbReference type="GO" id="GO:0016020">
    <property type="term" value="C:membrane"/>
    <property type="evidence" value="ECO:0007669"/>
    <property type="project" value="TreeGrafter"/>
</dbReference>